<dbReference type="Proteomes" id="UP000821845">
    <property type="component" value="Chromosome 10"/>
</dbReference>
<organism evidence="1 2">
    <name type="scientific">Hyalomma asiaticum</name>
    <name type="common">Tick</name>
    <dbReference type="NCBI Taxonomy" id="266040"/>
    <lineage>
        <taxon>Eukaryota</taxon>
        <taxon>Metazoa</taxon>
        <taxon>Ecdysozoa</taxon>
        <taxon>Arthropoda</taxon>
        <taxon>Chelicerata</taxon>
        <taxon>Arachnida</taxon>
        <taxon>Acari</taxon>
        <taxon>Parasitiformes</taxon>
        <taxon>Ixodida</taxon>
        <taxon>Ixodoidea</taxon>
        <taxon>Ixodidae</taxon>
        <taxon>Hyalomminae</taxon>
        <taxon>Hyalomma</taxon>
    </lineage>
</organism>
<keyword evidence="2" id="KW-1185">Reference proteome</keyword>
<comment type="caution">
    <text evidence="1">The sequence shown here is derived from an EMBL/GenBank/DDBJ whole genome shotgun (WGS) entry which is preliminary data.</text>
</comment>
<evidence type="ECO:0000313" key="2">
    <source>
        <dbReference type="Proteomes" id="UP000821845"/>
    </source>
</evidence>
<proteinExistence type="predicted"/>
<reference evidence="1" key="1">
    <citation type="submission" date="2020-05" db="EMBL/GenBank/DDBJ databases">
        <title>Large-scale comparative analyses of tick genomes elucidate their genetic diversity and vector capacities.</title>
        <authorList>
            <person name="Jia N."/>
            <person name="Wang J."/>
            <person name="Shi W."/>
            <person name="Du L."/>
            <person name="Sun Y."/>
            <person name="Zhan W."/>
            <person name="Jiang J."/>
            <person name="Wang Q."/>
            <person name="Zhang B."/>
            <person name="Ji P."/>
            <person name="Sakyi L.B."/>
            <person name="Cui X."/>
            <person name="Yuan T."/>
            <person name="Jiang B."/>
            <person name="Yang W."/>
            <person name="Lam T.T.-Y."/>
            <person name="Chang Q."/>
            <person name="Ding S."/>
            <person name="Wang X."/>
            <person name="Zhu J."/>
            <person name="Ruan X."/>
            <person name="Zhao L."/>
            <person name="Wei J."/>
            <person name="Que T."/>
            <person name="Du C."/>
            <person name="Cheng J."/>
            <person name="Dai P."/>
            <person name="Han X."/>
            <person name="Huang E."/>
            <person name="Gao Y."/>
            <person name="Liu J."/>
            <person name="Shao H."/>
            <person name="Ye R."/>
            <person name="Li L."/>
            <person name="Wei W."/>
            <person name="Wang X."/>
            <person name="Wang C."/>
            <person name="Yang T."/>
            <person name="Huo Q."/>
            <person name="Li W."/>
            <person name="Guo W."/>
            <person name="Chen H."/>
            <person name="Zhou L."/>
            <person name="Ni X."/>
            <person name="Tian J."/>
            <person name="Zhou Y."/>
            <person name="Sheng Y."/>
            <person name="Liu T."/>
            <person name="Pan Y."/>
            <person name="Xia L."/>
            <person name="Li J."/>
            <person name="Zhao F."/>
            <person name="Cao W."/>
        </authorList>
    </citation>
    <scope>NUCLEOTIDE SEQUENCE</scope>
    <source>
        <strain evidence="1">Hyas-2018</strain>
    </source>
</reference>
<name>A0ACB7T6D8_HYAAI</name>
<gene>
    <name evidence="1" type="ORF">HPB50_008646</name>
</gene>
<dbReference type="EMBL" id="CM023490">
    <property type="protein sequence ID" value="KAH6942628.1"/>
    <property type="molecule type" value="Genomic_DNA"/>
</dbReference>
<sequence>METPPLTRHLPVSFSFDSKAYSKIEAYPNQESIQALQKIRFLEPTFEHDQCLDVGCGPGGFTRSYLLDYCRPCRRLVAVDKDMSMVQRAREVSSHPHITYDILDIESPDVTSFRNKHGKFKRVFSFFCFQFVKDNLAAYRNVAELLEPSGECVIVSCVNLVIADVWLEVYNTEKWKAYIPLDSVSRQRYVVKLMLHAAPKDTVLSVQYLLYKRVKGDTLARSRTVVKFAIFRSLVMEPSFSPSTKRPANMSVDLNTYASVESYPSQEDLNAWRRISFWKASQRHHQHLDVGCGLGNFTRNHLLPYSRPCRRLVAVDSCPQIIEYARERTWHPEIFYDVLDIEKDDDVTQFLDKYGKFERVYSFMCFHFVKDQLAAYRNVGRLLAEDGECVVVSCVSTQLTDVWLQVHETQKWKSFVPDPKEIFSSRFRFNCVTPTSQIIEENTRLVTEAGLQCITCDVYENEWTFPDVDTIIRFFFAIFGCEELVPDEEKEAFKNVWRTILEKKTQERPEGGRQLKFLISVTHAAHRSPRKNAA</sequence>
<protein>
    <submittedName>
        <fullName evidence="1">Uncharacterized protein</fullName>
    </submittedName>
</protein>
<accession>A0ACB7T6D8</accession>
<evidence type="ECO:0000313" key="1">
    <source>
        <dbReference type="EMBL" id="KAH6942628.1"/>
    </source>
</evidence>